<keyword evidence="3" id="KW-1185">Reference proteome</keyword>
<organism evidence="2 3">
    <name type="scientific">Herbidospora solisilvae</name>
    <dbReference type="NCBI Taxonomy" id="2696284"/>
    <lineage>
        <taxon>Bacteria</taxon>
        <taxon>Bacillati</taxon>
        <taxon>Actinomycetota</taxon>
        <taxon>Actinomycetes</taxon>
        <taxon>Streptosporangiales</taxon>
        <taxon>Streptosporangiaceae</taxon>
        <taxon>Herbidospora</taxon>
    </lineage>
</organism>
<dbReference type="RefSeq" id="WP_161481371.1">
    <property type="nucleotide sequence ID" value="NZ_WXEW01000006.1"/>
</dbReference>
<feature type="transmembrane region" description="Helical" evidence="1">
    <location>
        <begin position="7"/>
        <end position="31"/>
    </location>
</feature>
<keyword evidence="1" id="KW-0472">Membrane</keyword>
<evidence type="ECO:0000313" key="3">
    <source>
        <dbReference type="Proteomes" id="UP000479526"/>
    </source>
</evidence>
<dbReference type="AlphaFoldDB" id="A0A7C9JGE1"/>
<proteinExistence type="predicted"/>
<feature type="transmembrane region" description="Helical" evidence="1">
    <location>
        <begin position="189"/>
        <end position="209"/>
    </location>
</feature>
<dbReference type="Proteomes" id="UP000479526">
    <property type="component" value="Unassembled WGS sequence"/>
</dbReference>
<sequence length="227" mass="23470">MLPRNRIGNLLATGIASGAAAWGAVGAWTALTVGNYPWNQWIPFANGVSKGVVLGLLAGGAAAVAAATGARTWIVFLTAFAGGVWHGTYNDVQGSPAPIIYYVPAMPADEWFGTTMLVHWATKEVPPAVVCAAAITLLAARGHRRAQSIGAGSALVLTAIALFLIPVIAADLAPTVQGNGQHVNQGAYAHLRCWFIALPVLVAGARRLAVAFATWNLDGVEVGARRG</sequence>
<gene>
    <name evidence="2" type="ORF">GT755_21020</name>
</gene>
<protein>
    <submittedName>
        <fullName evidence="2">Uncharacterized protein</fullName>
    </submittedName>
</protein>
<reference evidence="2 3" key="1">
    <citation type="submission" date="2020-01" db="EMBL/GenBank/DDBJ databases">
        <title>Herbidospora sp. NEAU-GS84 nov., a novel actinomycete isolated from soil.</title>
        <authorList>
            <person name="Han L."/>
        </authorList>
    </citation>
    <scope>NUCLEOTIDE SEQUENCE [LARGE SCALE GENOMIC DNA]</scope>
    <source>
        <strain evidence="2 3">NEAU-GS84</strain>
    </source>
</reference>
<keyword evidence="1" id="KW-0812">Transmembrane</keyword>
<feature type="transmembrane region" description="Helical" evidence="1">
    <location>
        <begin position="149"/>
        <end position="169"/>
    </location>
</feature>
<keyword evidence="1" id="KW-1133">Transmembrane helix</keyword>
<name>A0A7C9JGE1_9ACTN</name>
<comment type="caution">
    <text evidence="2">The sequence shown here is derived from an EMBL/GenBank/DDBJ whole genome shotgun (WGS) entry which is preliminary data.</text>
</comment>
<feature type="transmembrane region" description="Helical" evidence="1">
    <location>
        <begin position="51"/>
        <end position="70"/>
    </location>
</feature>
<evidence type="ECO:0000256" key="1">
    <source>
        <dbReference type="SAM" id="Phobius"/>
    </source>
</evidence>
<evidence type="ECO:0000313" key="2">
    <source>
        <dbReference type="EMBL" id="NAS24163.1"/>
    </source>
</evidence>
<accession>A0A7C9JGE1</accession>
<dbReference type="EMBL" id="WXEW01000006">
    <property type="protein sequence ID" value="NAS24163.1"/>
    <property type="molecule type" value="Genomic_DNA"/>
</dbReference>